<dbReference type="Proteomes" id="UP000703269">
    <property type="component" value="Unassembled WGS sequence"/>
</dbReference>
<evidence type="ECO:0000313" key="2">
    <source>
        <dbReference type="EMBL" id="GJE89758.1"/>
    </source>
</evidence>
<proteinExistence type="predicted"/>
<keyword evidence="3" id="KW-1185">Reference proteome</keyword>
<evidence type="ECO:0000256" key="1">
    <source>
        <dbReference type="SAM" id="MobiDB-lite"/>
    </source>
</evidence>
<feature type="region of interest" description="Disordered" evidence="1">
    <location>
        <begin position="58"/>
        <end position="113"/>
    </location>
</feature>
<accession>A0A9P3LCY3</accession>
<dbReference type="AlphaFoldDB" id="A0A9P3LCY3"/>
<sequence>MQPARHVRVLLLHRRVAKLRLKTESEMTTGEALAGRRPCLPTLQRTRFPRLPLRRPRIPARLGLPEGPRIAAVPPCSAARRRPRPHGVSPASQYTSRSVLCAHPSQDTPPDAAPVNAHSYCTSVCLR</sequence>
<comment type="caution">
    <text evidence="2">The sequence shown here is derived from an EMBL/GenBank/DDBJ whole genome shotgun (WGS) entry which is preliminary data.</text>
</comment>
<reference evidence="2 3" key="1">
    <citation type="submission" date="2021-08" db="EMBL/GenBank/DDBJ databases">
        <title>Draft Genome Sequence of Phanerochaete sordida strain YK-624.</title>
        <authorList>
            <person name="Mori T."/>
            <person name="Dohra H."/>
            <person name="Suzuki T."/>
            <person name="Kawagishi H."/>
            <person name="Hirai H."/>
        </authorList>
    </citation>
    <scope>NUCLEOTIDE SEQUENCE [LARGE SCALE GENOMIC DNA]</scope>
    <source>
        <strain evidence="2 3">YK-624</strain>
    </source>
</reference>
<feature type="compositionally biased region" description="Low complexity" evidence="1">
    <location>
        <begin position="59"/>
        <end position="78"/>
    </location>
</feature>
<organism evidence="2 3">
    <name type="scientific">Phanerochaete sordida</name>
    <dbReference type="NCBI Taxonomy" id="48140"/>
    <lineage>
        <taxon>Eukaryota</taxon>
        <taxon>Fungi</taxon>
        <taxon>Dikarya</taxon>
        <taxon>Basidiomycota</taxon>
        <taxon>Agaricomycotina</taxon>
        <taxon>Agaricomycetes</taxon>
        <taxon>Polyporales</taxon>
        <taxon>Phanerochaetaceae</taxon>
        <taxon>Phanerochaete</taxon>
    </lineage>
</organism>
<protein>
    <submittedName>
        <fullName evidence="2">Uncharacterized protein</fullName>
    </submittedName>
</protein>
<name>A0A9P3LCY3_9APHY</name>
<gene>
    <name evidence="2" type="ORF">PsYK624_058640</name>
</gene>
<evidence type="ECO:0000313" key="3">
    <source>
        <dbReference type="Proteomes" id="UP000703269"/>
    </source>
</evidence>
<dbReference type="EMBL" id="BPQB01000014">
    <property type="protein sequence ID" value="GJE89758.1"/>
    <property type="molecule type" value="Genomic_DNA"/>
</dbReference>